<feature type="region of interest" description="Disordered" evidence="1">
    <location>
        <begin position="76"/>
        <end position="97"/>
    </location>
</feature>
<protein>
    <submittedName>
        <fullName evidence="2">Uncharacterized protein</fullName>
    </submittedName>
</protein>
<proteinExistence type="predicted"/>
<evidence type="ECO:0000313" key="2">
    <source>
        <dbReference type="EMBL" id="RZS69485.1"/>
    </source>
</evidence>
<evidence type="ECO:0000256" key="1">
    <source>
        <dbReference type="SAM" id="MobiDB-lite"/>
    </source>
</evidence>
<dbReference type="AlphaFoldDB" id="A0A4Q7MM42"/>
<accession>A0A4Q7MM42</accession>
<gene>
    <name evidence="2" type="ORF">EV679_2080</name>
</gene>
<evidence type="ECO:0000313" key="3">
    <source>
        <dbReference type="Proteomes" id="UP000292039"/>
    </source>
</evidence>
<organism evidence="2 3">
    <name type="scientific">Kerstersia gyiorum</name>
    <dbReference type="NCBI Taxonomy" id="206506"/>
    <lineage>
        <taxon>Bacteria</taxon>
        <taxon>Pseudomonadati</taxon>
        <taxon>Pseudomonadota</taxon>
        <taxon>Betaproteobacteria</taxon>
        <taxon>Burkholderiales</taxon>
        <taxon>Alcaligenaceae</taxon>
        <taxon>Kerstersia</taxon>
    </lineage>
</organism>
<name>A0A4Q7MM42_9BURK</name>
<dbReference type="EMBL" id="SGWZ01000003">
    <property type="protein sequence ID" value="RZS69485.1"/>
    <property type="molecule type" value="Genomic_DNA"/>
</dbReference>
<reference evidence="2 3" key="1">
    <citation type="submission" date="2019-02" db="EMBL/GenBank/DDBJ databases">
        <title>Genomic Encyclopedia of Type Strains, Phase IV (KMG-IV): sequencing the most valuable type-strain genomes for metagenomic binning, comparative biology and taxonomic classification.</title>
        <authorList>
            <person name="Goeker M."/>
        </authorList>
    </citation>
    <scope>NUCLEOTIDE SEQUENCE [LARGE SCALE GENOMIC DNA]</scope>
    <source>
        <strain evidence="2 3">DSM 16618</strain>
    </source>
</reference>
<sequence>MNRNGELLPLIEVWFKYRGFAAAALAGGDVRLGRKKRRNPGGCGVIDRLAAGVQSEKYCNEAWMEGSTELASSRAMPQLNQRMRRASAARSWRREPM</sequence>
<comment type="caution">
    <text evidence="2">The sequence shown here is derived from an EMBL/GenBank/DDBJ whole genome shotgun (WGS) entry which is preliminary data.</text>
</comment>
<dbReference type="Proteomes" id="UP000292039">
    <property type="component" value="Unassembled WGS sequence"/>
</dbReference>